<dbReference type="InterPro" id="IPR045227">
    <property type="entry name" value="WDR18/Ipi3/RID3"/>
</dbReference>
<evidence type="ECO:0000256" key="3">
    <source>
        <dbReference type="PROSITE-ProRule" id="PRU00221"/>
    </source>
</evidence>
<dbReference type="InterPro" id="IPR019775">
    <property type="entry name" value="WD40_repeat_CS"/>
</dbReference>
<dbReference type="AlphaFoldDB" id="A0A7I8JLN5"/>
<keyword evidence="2" id="KW-0677">Repeat</keyword>
<dbReference type="PANTHER" id="PTHR18763">
    <property type="entry name" value="WD-REPEAT PROTEIN 18"/>
    <property type="match status" value="1"/>
</dbReference>
<dbReference type="FunFam" id="2.130.10.10:FF:000600">
    <property type="entry name" value="Protein ROOT INITIATION DEFECTIVE 3"/>
    <property type="match status" value="1"/>
</dbReference>
<dbReference type="PANTHER" id="PTHR18763:SF0">
    <property type="entry name" value="WD REPEAT-CONTAINING PROTEIN 18"/>
    <property type="match status" value="1"/>
</dbReference>
<organism evidence="4">
    <name type="scientific">Spirodela intermedia</name>
    <name type="common">Intermediate duckweed</name>
    <dbReference type="NCBI Taxonomy" id="51605"/>
    <lineage>
        <taxon>Eukaryota</taxon>
        <taxon>Viridiplantae</taxon>
        <taxon>Streptophyta</taxon>
        <taxon>Embryophyta</taxon>
        <taxon>Tracheophyta</taxon>
        <taxon>Spermatophyta</taxon>
        <taxon>Magnoliopsida</taxon>
        <taxon>Liliopsida</taxon>
        <taxon>Araceae</taxon>
        <taxon>Lemnoideae</taxon>
        <taxon>Spirodela</taxon>
    </lineage>
</organism>
<evidence type="ECO:0000313" key="4">
    <source>
        <dbReference type="EMBL" id="CAA2631821.1"/>
    </source>
</evidence>
<keyword evidence="5" id="KW-1185">Reference proteome</keyword>
<accession>A0A7I8JLN5</accession>
<evidence type="ECO:0000256" key="2">
    <source>
        <dbReference type="ARBA" id="ARBA00022737"/>
    </source>
</evidence>
<keyword evidence="1 3" id="KW-0853">WD repeat</keyword>
<name>A0A7I8JLN5_SPIIN</name>
<dbReference type="SUPFAM" id="SSF50978">
    <property type="entry name" value="WD40 repeat-like"/>
    <property type="match status" value="1"/>
</dbReference>
<dbReference type="PROSITE" id="PS00678">
    <property type="entry name" value="WD_REPEATS_1"/>
    <property type="match status" value="1"/>
</dbReference>
<evidence type="ECO:0000256" key="1">
    <source>
        <dbReference type="ARBA" id="ARBA00022574"/>
    </source>
</evidence>
<feature type="repeat" description="WD" evidence="3">
    <location>
        <begin position="263"/>
        <end position="304"/>
    </location>
</feature>
<dbReference type="EMBL" id="LR743601">
    <property type="protein sequence ID" value="CAA2631821.1"/>
    <property type="molecule type" value="Genomic_DNA"/>
</dbReference>
<dbReference type="GO" id="GO:0006261">
    <property type="term" value="P:DNA-templated DNA replication"/>
    <property type="evidence" value="ECO:0007669"/>
    <property type="project" value="TreeGrafter"/>
</dbReference>
<feature type="repeat" description="WD" evidence="3">
    <location>
        <begin position="116"/>
        <end position="149"/>
    </location>
</feature>
<dbReference type="GO" id="GO:0120330">
    <property type="term" value="C:rixosome complex"/>
    <property type="evidence" value="ECO:0007669"/>
    <property type="project" value="TreeGrafter"/>
</dbReference>
<gene>
    <name evidence="4" type="ORF">SI7747_14017469</name>
</gene>
<dbReference type="SMART" id="SM00320">
    <property type="entry name" value="WD40"/>
    <property type="match status" value="5"/>
</dbReference>
<dbReference type="Pfam" id="PF00400">
    <property type="entry name" value="WD40"/>
    <property type="match status" value="3"/>
</dbReference>
<dbReference type="PROSITE" id="PS50082">
    <property type="entry name" value="WD_REPEATS_2"/>
    <property type="match status" value="2"/>
</dbReference>
<dbReference type="Gene3D" id="2.130.10.10">
    <property type="entry name" value="YVTN repeat-like/Quinoprotein amine dehydrogenase"/>
    <property type="match status" value="2"/>
</dbReference>
<dbReference type="Proteomes" id="UP001189122">
    <property type="component" value="Unassembled WGS sequence"/>
</dbReference>
<dbReference type="InterPro" id="IPR036322">
    <property type="entry name" value="WD40_repeat_dom_sf"/>
</dbReference>
<evidence type="ECO:0000313" key="5">
    <source>
        <dbReference type="Proteomes" id="UP001189122"/>
    </source>
</evidence>
<dbReference type="EMBL" id="CACRZD030000014">
    <property type="protein sequence ID" value="CAA6671064.1"/>
    <property type="molecule type" value="Genomic_DNA"/>
</dbReference>
<protein>
    <submittedName>
        <fullName evidence="4">Uncharacterized protein</fullName>
    </submittedName>
</protein>
<dbReference type="GO" id="GO:0006364">
    <property type="term" value="P:rRNA processing"/>
    <property type="evidence" value="ECO:0007669"/>
    <property type="project" value="TreeGrafter"/>
</dbReference>
<dbReference type="InterPro" id="IPR015943">
    <property type="entry name" value="WD40/YVTN_repeat-like_dom_sf"/>
</dbReference>
<dbReference type="InterPro" id="IPR001680">
    <property type="entry name" value="WD40_rpt"/>
</dbReference>
<dbReference type="PRINTS" id="PR00320">
    <property type="entry name" value="GPROTEINBRPT"/>
</dbReference>
<proteinExistence type="predicted"/>
<dbReference type="PROSITE" id="PS50294">
    <property type="entry name" value="WD_REPEATS_REGION"/>
    <property type="match status" value="2"/>
</dbReference>
<dbReference type="GO" id="GO:0005656">
    <property type="term" value="C:nuclear pre-replicative complex"/>
    <property type="evidence" value="ECO:0007669"/>
    <property type="project" value="TreeGrafter"/>
</dbReference>
<sequence length="447" mass="49625">MDVVLASSPVEAGVECWDLRTGAEQLRYRNCASAPHGLVSVAGRFIAASQLRDSSSSSGSVLYWSWDKPQVETKSFPAEPIFPLVSNSDGSYLLGGGSSGNIYIWEILSGKLLKRWQAHYMAVSCLVFSDDESLIISGSDDGSVRVWSLMRLFDKRENEVVKDPFLYSFQEHMLRVTDIVSGYGLCNSIAISSSEDRTCKVWSLSKGKMLRSITFPCIMNAIALDPGEHVFYGGGRDGKIYVAALTADCTSTGTYEKHIVSCLSEHSKAVTCLEITKDGVTLVSASEDGTVRVWDIKSQQVIRVLKHSKGPINNIVIVRQPMDMLSQTSTNGEISCSKRQRLSNLPPLDKYVDSTGTLNVRLVSTIQTSFDEPLESRYCSSRSMVKQIRELQRSSSGAVELELERLREEHRVSLQMLQRRKKLFEDLWKVHVGKLLDGDEASVDHSS</sequence>
<reference evidence="4 5" key="1">
    <citation type="submission" date="2019-12" db="EMBL/GenBank/DDBJ databases">
        <authorList>
            <person name="Scholz U."/>
            <person name="Mascher M."/>
            <person name="Fiebig A."/>
        </authorList>
    </citation>
    <scope>NUCLEOTIDE SEQUENCE</scope>
</reference>
<dbReference type="InterPro" id="IPR020472">
    <property type="entry name" value="WD40_PAC1"/>
</dbReference>